<protein>
    <recommendedName>
        <fullName evidence="9">Cytochrome b-c1 complex subunit 6, mitochondrial</fullName>
    </recommendedName>
    <alternativeName>
        <fullName evidence="10">Complex III subunit 6</fullName>
    </alternativeName>
</protein>
<sequence length="121" mass="13686">MLSSLISDIVSAFTIAEVEAEAPEMEEDKQVEQKEEKEEAPAEPEEEEEEEPVDILPKLQEECAKSAKCKPYTHHYEECVSRVTGKQEAGEDPKEDCVEEFFHMLHCSAQCAAPKLFAQLK</sequence>
<evidence type="ECO:0000256" key="8">
    <source>
        <dbReference type="ARBA" id="ARBA00023136"/>
    </source>
</evidence>
<organism evidence="13 14">
    <name type="scientific">Terfezia boudieri ATCC MYA-4762</name>
    <dbReference type="NCBI Taxonomy" id="1051890"/>
    <lineage>
        <taxon>Eukaryota</taxon>
        <taxon>Fungi</taxon>
        <taxon>Dikarya</taxon>
        <taxon>Ascomycota</taxon>
        <taxon>Pezizomycotina</taxon>
        <taxon>Pezizomycetes</taxon>
        <taxon>Pezizales</taxon>
        <taxon>Pezizaceae</taxon>
        <taxon>Terfezia</taxon>
    </lineage>
</organism>
<feature type="region of interest" description="Disordered" evidence="11">
    <location>
        <begin position="18"/>
        <end position="54"/>
    </location>
</feature>
<evidence type="ECO:0000256" key="1">
    <source>
        <dbReference type="ARBA" id="ARBA00004137"/>
    </source>
</evidence>
<keyword evidence="8" id="KW-0472">Membrane</keyword>
<evidence type="ECO:0000256" key="4">
    <source>
        <dbReference type="ARBA" id="ARBA00022660"/>
    </source>
</evidence>
<dbReference type="SUPFAM" id="SSF81531">
    <property type="entry name" value="Non-heme 11 kDa protein of cytochrome bc1 complex (Ubiquinol-cytochrome c reductase)"/>
    <property type="match status" value="1"/>
</dbReference>
<dbReference type="EMBL" id="ML121558">
    <property type="protein sequence ID" value="RPB21553.1"/>
    <property type="molecule type" value="Genomic_DNA"/>
</dbReference>
<feature type="compositionally biased region" description="Acidic residues" evidence="11">
    <location>
        <begin position="18"/>
        <end position="27"/>
    </location>
</feature>
<evidence type="ECO:0000256" key="10">
    <source>
        <dbReference type="ARBA" id="ARBA00044246"/>
    </source>
</evidence>
<dbReference type="Gene3D" id="1.10.287.20">
    <property type="entry name" value="Ubiquinol-cytochrome C reductase hinge domain"/>
    <property type="match status" value="1"/>
</dbReference>
<keyword evidence="14" id="KW-1185">Reference proteome</keyword>
<dbReference type="FunFam" id="1.10.287.20:FF:000003">
    <property type="entry name" value="Cytochrome b-c1 complex subunit 6"/>
    <property type="match status" value="1"/>
</dbReference>
<evidence type="ECO:0000256" key="11">
    <source>
        <dbReference type="SAM" id="MobiDB-lite"/>
    </source>
</evidence>
<dbReference type="GO" id="GO:0005743">
    <property type="term" value="C:mitochondrial inner membrane"/>
    <property type="evidence" value="ECO:0007669"/>
    <property type="project" value="UniProtKB-SubCell"/>
</dbReference>
<dbReference type="InterPro" id="IPR023184">
    <property type="entry name" value="Ubol_cytC_Rdtase_hinge_dom"/>
</dbReference>
<gene>
    <name evidence="13" type="ORF">L211DRAFT_840452</name>
</gene>
<name>A0A3N4LF87_9PEZI</name>
<dbReference type="GO" id="GO:0006122">
    <property type="term" value="P:mitochondrial electron transport, ubiquinol to cytochrome c"/>
    <property type="evidence" value="ECO:0007669"/>
    <property type="project" value="InterPro"/>
</dbReference>
<feature type="domain" description="Ubiquinol-cytochrome C reductase hinge" evidence="12">
    <location>
        <begin position="54"/>
        <end position="121"/>
    </location>
</feature>
<dbReference type="Pfam" id="PF02320">
    <property type="entry name" value="UCR_hinge"/>
    <property type="match status" value="1"/>
</dbReference>
<evidence type="ECO:0000256" key="9">
    <source>
        <dbReference type="ARBA" id="ARBA00044155"/>
    </source>
</evidence>
<keyword evidence="7" id="KW-0496">Mitochondrion</keyword>
<dbReference type="AlphaFoldDB" id="A0A3N4LF87"/>
<feature type="compositionally biased region" description="Acidic residues" evidence="11">
    <location>
        <begin position="41"/>
        <end position="53"/>
    </location>
</feature>
<evidence type="ECO:0000256" key="5">
    <source>
        <dbReference type="ARBA" id="ARBA00022792"/>
    </source>
</evidence>
<dbReference type="PANTHER" id="PTHR15336:SF0">
    <property type="entry name" value="CYTOCHROME B-C1 COMPLEX SUBUNIT 6, MITOCHONDRIAL"/>
    <property type="match status" value="1"/>
</dbReference>
<comment type="similarity">
    <text evidence="2">Belongs to the UQCRH/QCR6 family.</text>
</comment>
<keyword evidence="4" id="KW-0679">Respiratory chain</keyword>
<keyword evidence="5" id="KW-0999">Mitochondrion inner membrane</keyword>
<dbReference type="PANTHER" id="PTHR15336">
    <property type="entry name" value="UBIQUINOL-CYTOCHROME C REDUCTASE COMPLEX 7.8 KDA PROTEIN"/>
    <property type="match status" value="1"/>
</dbReference>
<evidence type="ECO:0000259" key="12">
    <source>
        <dbReference type="Pfam" id="PF02320"/>
    </source>
</evidence>
<dbReference type="InterPro" id="IPR003422">
    <property type="entry name" value="Cyt_b-c1_6"/>
</dbReference>
<evidence type="ECO:0000256" key="2">
    <source>
        <dbReference type="ARBA" id="ARBA00006498"/>
    </source>
</evidence>
<dbReference type="STRING" id="1051890.A0A3N4LF87"/>
<evidence type="ECO:0000256" key="3">
    <source>
        <dbReference type="ARBA" id="ARBA00022448"/>
    </source>
</evidence>
<accession>A0A3N4LF87</accession>
<dbReference type="InParanoid" id="A0A3N4LF87"/>
<dbReference type="OrthoDB" id="405848at2759"/>
<evidence type="ECO:0000256" key="7">
    <source>
        <dbReference type="ARBA" id="ARBA00023128"/>
    </source>
</evidence>
<evidence type="ECO:0000256" key="6">
    <source>
        <dbReference type="ARBA" id="ARBA00022982"/>
    </source>
</evidence>
<dbReference type="Proteomes" id="UP000267821">
    <property type="component" value="Unassembled WGS sequence"/>
</dbReference>
<proteinExistence type="inferred from homology"/>
<keyword evidence="3" id="KW-0813">Transport</keyword>
<dbReference type="InterPro" id="IPR036811">
    <property type="entry name" value="Ubol_cytC_Rdtase_hinge_dom_sf"/>
</dbReference>
<evidence type="ECO:0000313" key="13">
    <source>
        <dbReference type="EMBL" id="RPB21553.1"/>
    </source>
</evidence>
<comment type="subcellular location">
    <subcellularLocation>
        <location evidence="1">Mitochondrion inner membrane</location>
        <topology evidence="1">Peripheral membrane protein</topology>
        <orientation evidence="1">Intermembrane side</orientation>
    </subcellularLocation>
</comment>
<evidence type="ECO:0000313" key="14">
    <source>
        <dbReference type="Proteomes" id="UP000267821"/>
    </source>
</evidence>
<reference evidence="13 14" key="1">
    <citation type="journal article" date="2018" name="Nat. Ecol. Evol.">
        <title>Pezizomycetes genomes reveal the molecular basis of ectomycorrhizal truffle lifestyle.</title>
        <authorList>
            <person name="Murat C."/>
            <person name="Payen T."/>
            <person name="Noel B."/>
            <person name="Kuo A."/>
            <person name="Morin E."/>
            <person name="Chen J."/>
            <person name="Kohler A."/>
            <person name="Krizsan K."/>
            <person name="Balestrini R."/>
            <person name="Da Silva C."/>
            <person name="Montanini B."/>
            <person name="Hainaut M."/>
            <person name="Levati E."/>
            <person name="Barry K.W."/>
            <person name="Belfiori B."/>
            <person name="Cichocki N."/>
            <person name="Clum A."/>
            <person name="Dockter R.B."/>
            <person name="Fauchery L."/>
            <person name="Guy J."/>
            <person name="Iotti M."/>
            <person name="Le Tacon F."/>
            <person name="Lindquist E.A."/>
            <person name="Lipzen A."/>
            <person name="Malagnac F."/>
            <person name="Mello A."/>
            <person name="Molinier V."/>
            <person name="Miyauchi S."/>
            <person name="Poulain J."/>
            <person name="Riccioni C."/>
            <person name="Rubini A."/>
            <person name="Sitrit Y."/>
            <person name="Splivallo R."/>
            <person name="Traeger S."/>
            <person name="Wang M."/>
            <person name="Zifcakova L."/>
            <person name="Wipf D."/>
            <person name="Zambonelli A."/>
            <person name="Paolocci F."/>
            <person name="Nowrousian M."/>
            <person name="Ottonello S."/>
            <person name="Baldrian P."/>
            <person name="Spatafora J.W."/>
            <person name="Henrissat B."/>
            <person name="Nagy L.G."/>
            <person name="Aury J.M."/>
            <person name="Wincker P."/>
            <person name="Grigoriev I.V."/>
            <person name="Bonfante P."/>
            <person name="Martin F.M."/>
        </authorList>
    </citation>
    <scope>NUCLEOTIDE SEQUENCE [LARGE SCALE GENOMIC DNA]</scope>
    <source>
        <strain evidence="13 14">ATCC MYA-4762</strain>
    </source>
</reference>
<keyword evidence="6" id="KW-0249">Electron transport</keyword>
<feature type="compositionally biased region" description="Basic and acidic residues" evidence="11">
    <location>
        <begin position="28"/>
        <end position="40"/>
    </location>
</feature>